<organism evidence="11">
    <name type="scientific">marine sediment metagenome</name>
    <dbReference type="NCBI Taxonomy" id="412755"/>
    <lineage>
        <taxon>unclassified sequences</taxon>
        <taxon>metagenomes</taxon>
        <taxon>ecological metagenomes</taxon>
    </lineage>
</organism>
<evidence type="ECO:0008006" key="12">
    <source>
        <dbReference type="Google" id="ProtNLM"/>
    </source>
</evidence>
<dbReference type="PANTHER" id="PTHR43394">
    <property type="entry name" value="ATP-DEPENDENT PERMEASE MDL1, MITOCHONDRIAL"/>
    <property type="match status" value="1"/>
</dbReference>
<evidence type="ECO:0000256" key="2">
    <source>
        <dbReference type="ARBA" id="ARBA00022448"/>
    </source>
</evidence>
<dbReference type="Gene3D" id="1.20.1560.10">
    <property type="entry name" value="ABC transporter type 1, transmembrane domain"/>
    <property type="match status" value="1"/>
</dbReference>
<keyword evidence="8" id="KW-0472">Membrane</keyword>
<gene>
    <name evidence="11" type="ORF">S06H3_06216</name>
</gene>
<evidence type="ECO:0000256" key="5">
    <source>
        <dbReference type="ARBA" id="ARBA00022741"/>
    </source>
</evidence>
<dbReference type="PROSITE" id="PS00211">
    <property type="entry name" value="ABC_TRANSPORTER_1"/>
    <property type="match status" value="1"/>
</dbReference>
<evidence type="ECO:0000256" key="8">
    <source>
        <dbReference type="ARBA" id="ARBA00023136"/>
    </source>
</evidence>
<keyword evidence="5" id="KW-0547">Nucleotide-binding</keyword>
<evidence type="ECO:0000256" key="7">
    <source>
        <dbReference type="ARBA" id="ARBA00022989"/>
    </source>
</evidence>
<dbReference type="InterPro" id="IPR011527">
    <property type="entry name" value="ABC1_TM_dom"/>
</dbReference>
<dbReference type="GO" id="GO:0016887">
    <property type="term" value="F:ATP hydrolysis activity"/>
    <property type="evidence" value="ECO:0007669"/>
    <property type="project" value="InterPro"/>
</dbReference>
<dbReference type="SUPFAM" id="SSF52540">
    <property type="entry name" value="P-loop containing nucleoside triphosphate hydrolases"/>
    <property type="match status" value="1"/>
</dbReference>
<dbReference type="InterPro" id="IPR003593">
    <property type="entry name" value="AAA+_ATPase"/>
</dbReference>
<sequence length="360" mass="40871">MDIFVLLVGGRQVIDGTLTIGQFVQFSAYIGFITWPLISLGWVINLIQRGSVSMGRINNVFKIKPDITNPPKPAAPQALQGNISFDHVFFRYELSEKTKKLIKENFIDFKDTFTRAIENNWVIKDMSFDIKAGMKVGIVGFTGSAKSTIVNLIPRLYNPQKGKILVDGFDIRSYPLEVLRSNIGYVTQEPFLFSKSIRENILFGKEELLSHLSESEITNKIIEVSKTSHLHEDVRQFPQKYETLIGERGVTLSGGQKQRLAIARALLSEPVILIFDDSFSNVDTNTEELILSDLKQKTFGITTIIISHRISTIKDSDLIMVIDNGEIKEMGKHSELIKKCSIYQSLYYRQQLSEELREEV</sequence>
<feature type="domain" description="ABC transmembrane type-1" evidence="10">
    <location>
        <begin position="1"/>
        <end position="49"/>
    </location>
</feature>
<dbReference type="InterPro" id="IPR039421">
    <property type="entry name" value="Type_1_exporter"/>
</dbReference>
<dbReference type="FunFam" id="3.40.50.300:FF:000221">
    <property type="entry name" value="Multidrug ABC transporter ATP-binding protein"/>
    <property type="match status" value="1"/>
</dbReference>
<evidence type="ECO:0000256" key="4">
    <source>
        <dbReference type="ARBA" id="ARBA00022692"/>
    </source>
</evidence>
<dbReference type="SUPFAM" id="SSF90123">
    <property type="entry name" value="ABC transporter transmembrane region"/>
    <property type="match status" value="1"/>
</dbReference>
<dbReference type="PROSITE" id="PS50893">
    <property type="entry name" value="ABC_TRANSPORTER_2"/>
    <property type="match status" value="1"/>
</dbReference>
<keyword evidence="4" id="KW-0812">Transmembrane</keyword>
<dbReference type="PANTHER" id="PTHR43394:SF1">
    <property type="entry name" value="ATP-BINDING CASSETTE SUB-FAMILY B MEMBER 10, MITOCHONDRIAL"/>
    <property type="match status" value="1"/>
</dbReference>
<evidence type="ECO:0000256" key="3">
    <source>
        <dbReference type="ARBA" id="ARBA00022475"/>
    </source>
</evidence>
<dbReference type="GO" id="GO:0005524">
    <property type="term" value="F:ATP binding"/>
    <property type="evidence" value="ECO:0007669"/>
    <property type="project" value="UniProtKB-KW"/>
</dbReference>
<feature type="domain" description="ABC transporter" evidence="9">
    <location>
        <begin position="107"/>
        <end position="349"/>
    </location>
</feature>
<protein>
    <recommendedName>
        <fullName evidence="12">ABC transporter domain-containing protein</fullName>
    </recommendedName>
</protein>
<dbReference type="InterPro" id="IPR027417">
    <property type="entry name" value="P-loop_NTPase"/>
</dbReference>
<evidence type="ECO:0000259" key="10">
    <source>
        <dbReference type="PROSITE" id="PS50929"/>
    </source>
</evidence>
<dbReference type="InterPro" id="IPR003439">
    <property type="entry name" value="ABC_transporter-like_ATP-bd"/>
</dbReference>
<evidence type="ECO:0000259" key="9">
    <source>
        <dbReference type="PROSITE" id="PS50893"/>
    </source>
</evidence>
<dbReference type="Gene3D" id="3.40.50.300">
    <property type="entry name" value="P-loop containing nucleotide triphosphate hydrolases"/>
    <property type="match status" value="1"/>
</dbReference>
<reference evidence="11" key="1">
    <citation type="journal article" date="2014" name="Front. Microbiol.">
        <title>High frequency of phylogenetically diverse reductive dehalogenase-homologous genes in deep subseafloor sedimentary metagenomes.</title>
        <authorList>
            <person name="Kawai M."/>
            <person name="Futagami T."/>
            <person name="Toyoda A."/>
            <person name="Takaki Y."/>
            <person name="Nishi S."/>
            <person name="Hori S."/>
            <person name="Arai W."/>
            <person name="Tsubouchi T."/>
            <person name="Morono Y."/>
            <person name="Uchiyama I."/>
            <person name="Ito T."/>
            <person name="Fujiyama A."/>
            <person name="Inagaki F."/>
            <person name="Takami H."/>
        </authorList>
    </citation>
    <scope>NUCLEOTIDE SEQUENCE</scope>
    <source>
        <strain evidence="11">Expedition CK06-06</strain>
    </source>
</reference>
<comment type="subcellular location">
    <subcellularLocation>
        <location evidence="1">Cell membrane</location>
        <topology evidence="1">Multi-pass membrane protein</topology>
    </subcellularLocation>
</comment>
<accession>X1J9Y9</accession>
<dbReference type="GO" id="GO:0005743">
    <property type="term" value="C:mitochondrial inner membrane"/>
    <property type="evidence" value="ECO:0007669"/>
    <property type="project" value="TreeGrafter"/>
</dbReference>
<dbReference type="InterPro" id="IPR036640">
    <property type="entry name" value="ABC1_TM_sf"/>
</dbReference>
<keyword evidence="3" id="KW-1003">Cell membrane</keyword>
<dbReference type="EMBL" id="BARV01002394">
    <property type="protein sequence ID" value="GAH91506.1"/>
    <property type="molecule type" value="Genomic_DNA"/>
</dbReference>
<dbReference type="SMART" id="SM00382">
    <property type="entry name" value="AAA"/>
    <property type="match status" value="1"/>
</dbReference>
<dbReference type="AlphaFoldDB" id="X1J9Y9"/>
<comment type="caution">
    <text evidence="11">The sequence shown here is derived from an EMBL/GenBank/DDBJ whole genome shotgun (WGS) entry which is preliminary data.</text>
</comment>
<evidence type="ECO:0000313" key="11">
    <source>
        <dbReference type="EMBL" id="GAH91506.1"/>
    </source>
</evidence>
<keyword evidence="2" id="KW-0813">Transport</keyword>
<dbReference type="GO" id="GO:0090374">
    <property type="term" value="P:oligopeptide export from mitochondrion"/>
    <property type="evidence" value="ECO:0007669"/>
    <property type="project" value="TreeGrafter"/>
</dbReference>
<evidence type="ECO:0000256" key="6">
    <source>
        <dbReference type="ARBA" id="ARBA00022840"/>
    </source>
</evidence>
<evidence type="ECO:0000256" key="1">
    <source>
        <dbReference type="ARBA" id="ARBA00004651"/>
    </source>
</evidence>
<keyword evidence="6" id="KW-0067">ATP-binding</keyword>
<dbReference type="GO" id="GO:0015421">
    <property type="term" value="F:ABC-type oligopeptide transporter activity"/>
    <property type="evidence" value="ECO:0007669"/>
    <property type="project" value="TreeGrafter"/>
</dbReference>
<dbReference type="PROSITE" id="PS50929">
    <property type="entry name" value="ABC_TM1F"/>
    <property type="match status" value="1"/>
</dbReference>
<proteinExistence type="predicted"/>
<dbReference type="InterPro" id="IPR017871">
    <property type="entry name" value="ABC_transporter-like_CS"/>
</dbReference>
<dbReference type="GO" id="GO:0005886">
    <property type="term" value="C:plasma membrane"/>
    <property type="evidence" value="ECO:0007669"/>
    <property type="project" value="UniProtKB-SubCell"/>
</dbReference>
<name>X1J9Y9_9ZZZZ</name>
<dbReference type="Pfam" id="PF00005">
    <property type="entry name" value="ABC_tran"/>
    <property type="match status" value="1"/>
</dbReference>
<keyword evidence="7" id="KW-1133">Transmembrane helix</keyword>